<evidence type="ECO:0000256" key="4">
    <source>
        <dbReference type="SAM" id="MobiDB-lite"/>
    </source>
</evidence>
<dbReference type="Gene3D" id="3.40.710.10">
    <property type="entry name" value="DD-peptidase/beta-lactamase superfamily"/>
    <property type="match status" value="1"/>
</dbReference>
<dbReference type="InterPro" id="IPR012338">
    <property type="entry name" value="Beta-lactam/transpept-like"/>
</dbReference>
<sequence length="613" mass="68283">MLCLSGEEQQKPDLREKQSLKFVPSNLRNSWRTGSLVLIVVLAWLVISARLVYLQYIGHRQFARVVARQQVYKEKIPARPGDILDRNGRLLATTIVSNSLYVVPQRLENEKSVARICDLLQLDQAAFRNRLQENQDKLFLWVKRRLSDRELSGVRALDLSDDAWGFRQEYRRQYPQGALAAHALGLRDIDGKGQGGLEEAFNHLICGQDGHRFLIRDAHGRVIEVRNDSRVAARNGETLVVTLDSIIQLYTERQLQSIVEEWKPKSACAIVMDVKTCEVLAMASVPTFDLNHPEGIDESAWKNTAIASIYEPGSTLKPFIVAAALEKGLIQTDEEFDCEHGEYRMGKRLLHDHHSYGVLSVTDVLVKSSNIGMAKIGEKLTNPGLYEAVTAFGFGQKTGIQLPGELGGIVRPLKNWNIYSTGSIPMGQEIAVTPVQLITGHVALANQGKLLNPRLIRDQIDHNYFPRSEEEPAQVRPLVSTPIVSPEVADWLVQVPMVETVTRGTGRKAQLEEYVVFGKTGTAQKPDPQTGKYSSELHVSSFICGAPAHDPRVLVLVVVNEPSVGENHYGGTIAGPPAAKILKQTLMYQRVPFDHSSQTPPERTAQKLRNALR</sequence>
<dbReference type="GO" id="GO:0008658">
    <property type="term" value="F:penicillin binding"/>
    <property type="evidence" value="ECO:0007669"/>
    <property type="project" value="InterPro"/>
</dbReference>
<evidence type="ECO:0000313" key="9">
    <source>
        <dbReference type="Proteomes" id="UP000316855"/>
    </source>
</evidence>
<comment type="subcellular location">
    <subcellularLocation>
        <location evidence="1">Membrane</location>
    </subcellularLocation>
</comment>
<dbReference type="Pfam" id="PF03717">
    <property type="entry name" value="PBP_dimer"/>
    <property type="match status" value="1"/>
</dbReference>
<dbReference type="Pfam" id="PF00905">
    <property type="entry name" value="Transpeptidase"/>
    <property type="match status" value="1"/>
</dbReference>
<reference evidence="8 9" key="1">
    <citation type="submission" date="2019-02" db="EMBL/GenBank/DDBJ databases">
        <title>Deep-cultivation of Planctomycetes and their phenomic and genomic characterization uncovers novel biology.</title>
        <authorList>
            <person name="Wiegand S."/>
            <person name="Jogler M."/>
            <person name="Boedeker C."/>
            <person name="Pinto D."/>
            <person name="Vollmers J."/>
            <person name="Rivas-Marin E."/>
            <person name="Kohn T."/>
            <person name="Peeters S.H."/>
            <person name="Heuer A."/>
            <person name="Rast P."/>
            <person name="Oberbeckmann S."/>
            <person name="Bunk B."/>
            <person name="Jeske O."/>
            <person name="Meyerdierks A."/>
            <person name="Storesund J.E."/>
            <person name="Kallscheuer N."/>
            <person name="Luecker S."/>
            <person name="Lage O.M."/>
            <person name="Pohl T."/>
            <person name="Merkel B.J."/>
            <person name="Hornburger P."/>
            <person name="Mueller R.-W."/>
            <person name="Bruemmer F."/>
            <person name="Labrenz M."/>
            <person name="Spormann A.M."/>
            <person name="Op den Camp H."/>
            <person name="Overmann J."/>
            <person name="Amann R."/>
            <person name="Jetten M.S.M."/>
            <person name="Mascher T."/>
            <person name="Medema M.H."/>
            <person name="Devos D.P."/>
            <person name="Kaster A.-K."/>
            <person name="Ovreas L."/>
            <person name="Rohde M."/>
            <person name="Galperin M.Y."/>
            <person name="Jogler C."/>
        </authorList>
    </citation>
    <scope>NUCLEOTIDE SEQUENCE [LARGE SCALE GENOMIC DNA]</scope>
    <source>
        <strain evidence="8 9">Pan161</strain>
    </source>
</reference>
<dbReference type="InterPro" id="IPR005311">
    <property type="entry name" value="PBP_dimer"/>
</dbReference>
<dbReference type="AlphaFoldDB" id="A0A517V9P7"/>
<dbReference type="Gene3D" id="3.30.450.330">
    <property type="match status" value="1"/>
</dbReference>
<dbReference type="InterPro" id="IPR001460">
    <property type="entry name" value="PCN-bd_Tpept"/>
</dbReference>
<gene>
    <name evidence="8" type="primary">ftsI</name>
    <name evidence="8" type="ORF">Pan161_13640</name>
</gene>
<dbReference type="Gene3D" id="3.90.1310.10">
    <property type="entry name" value="Penicillin-binding protein 2a (Domain 2)"/>
    <property type="match status" value="1"/>
</dbReference>
<dbReference type="EMBL" id="CP036343">
    <property type="protein sequence ID" value="QDT89732.1"/>
    <property type="molecule type" value="Genomic_DNA"/>
</dbReference>
<feature type="domain" description="Penicillin-binding protein dimerisation" evidence="7">
    <location>
        <begin position="76"/>
        <end position="225"/>
    </location>
</feature>
<proteinExistence type="predicted"/>
<dbReference type="PANTHER" id="PTHR30627:SF1">
    <property type="entry name" value="PEPTIDOGLYCAN D,D-TRANSPEPTIDASE FTSI"/>
    <property type="match status" value="1"/>
</dbReference>
<evidence type="ECO:0000259" key="7">
    <source>
        <dbReference type="Pfam" id="PF03717"/>
    </source>
</evidence>
<dbReference type="SUPFAM" id="SSF56601">
    <property type="entry name" value="beta-lactamase/transpeptidase-like"/>
    <property type="match status" value="1"/>
</dbReference>
<keyword evidence="2" id="KW-0121">Carboxypeptidase</keyword>
<accession>A0A517V9P7</accession>
<keyword evidence="2" id="KW-0378">Hydrolase</keyword>
<keyword evidence="3 5" id="KW-0472">Membrane</keyword>
<dbReference type="InterPro" id="IPR050515">
    <property type="entry name" value="Beta-lactam/transpept"/>
</dbReference>
<name>A0A517V9P7_9PLAN</name>
<evidence type="ECO:0000259" key="6">
    <source>
        <dbReference type="Pfam" id="PF00905"/>
    </source>
</evidence>
<evidence type="ECO:0000313" key="8">
    <source>
        <dbReference type="EMBL" id="QDT89732.1"/>
    </source>
</evidence>
<organism evidence="8 9">
    <name type="scientific">Gimesia algae</name>
    <dbReference type="NCBI Taxonomy" id="2527971"/>
    <lineage>
        <taxon>Bacteria</taxon>
        <taxon>Pseudomonadati</taxon>
        <taxon>Planctomycetota</taxon>
        <taxon>Planctomycetia</taxon>
        <taxon>Planctomycetales</taxon>
        <taxon>Planctomycetaceae</taxon>
        <taxon>Gimesia</taxon>
    </lineage>
</organism>
<dbReference type="GO" id="GO:0005886">
    <property type="term" value="C:plasma membrane"/>
    <property type="evidence" value="ECO:0007669"/>
    <property type="project" value="TreeGrafter"/>
</dbReference>
<feature type="domain" description="Penicillin-binding protein transpeptidase" evidence="6">
    <location>
        <begin position="268"/>
        <end position="583"/>
    </location>
</feature>
<dbReference type="SUPFAM" id="SSF56519">
    <property type="entry name" value="Penicillin binding protein dimerisation domain"/>
    <property type="match status" value="1"/>
</dbReference>
<keyword evidence="5" id="KW-0812">Transmembrane</keyword>
<dbReference type="InterPro" id="IPR036138">
    <property type="entry name" value="PBP_dimer_sf"/>
</dbReference>
<keyword evidence="2" id="KW-0645">Protease</keyword>
<dbReference type="PANTHER" id="PTHR30627">
    <property type="entry name" value="PEPTIDOGLYCAN D,D-TRANSPEPTIDASE"/>
    <property type="match status" value="1"/>
</dbReference>
<protein>
    <submittedName>
        <fullName evidence="8">Peptidoglycan D,D-transpeptidase FtsI</fullName>
    </submittedName>
</protein>
<dbReference type="GO" id="GO:0071555">
    <property type="term" value="P:cell wall organization"/>
    <property type="evidence" value="ECO:0007669"/>
    <property type="project" value="TreeGrafter"/>
</dbReference>
<keyword evidence="5" id="KW-1133">Transmembrane helix</keyword>
<dbReference type="KEGG" id="gax:Pan161_13640"/>
<evidence type="ECO:0000256" key="2">
    <source>
        <dbReference type="ARBA" id="ARBA00022645"/>
    </source>
</evidence>
<evidence type="ECO:0000256" key="3">
    <source>
        <dbReference type="ARBA" id="ARBA00023136"/>
    </source>
</evidence>
<feature type="transmembrane region" description="Helical" evidence="5">
    <location>
        <begin position="34"/>
        <end position="54"/>
    </location>
</feature>
<dbReference type="Gene3D" id="1.10.150.770">
    <property type="match status" value="1"/>
</dbReference>
<dbReference type="RefSeq" id="WP_232103646.1">
    <property type="nucleotide sequence ID" value="NZ_CP036343.1"/>
</dbReference>
<feature type="region of interest" description="Disordered" evidence="4">
    <location>
        <begin position="593"/>
        <end position="613"/>
    </location>
</feature>
<dbReference type="GO" id="GO:0004180">
    <property type="term" value="F:carboxypeptidase activity"/>
    <property type="evidence" value="ECO:0007669"/>
    <property type="project" value="UniProtKB-KW"/>
</dbReference>
<evidence type="ECO:0000256" key="1">
    <source>
        <dbReference type="ARBA" id="ARBA00004370"/>
    </source>
</evidence>
<keyword evidence="9" id="KW-1185">Reference proteome</keyword>
<evidence type="ECO:0000256" key="5">
    <source>
        <dbReference type="SAM" id="Phobius"/>
    </source>
</evidence>
<dbReference type="Proteomes" id="UP000316855">
    <property type="component" value="Chromosome"/>
</dbReference>